<dbReference type="SUPFAM" id="SSF56219">
    <property type="entry name" value="DNase I-like"/>
    <property type="match status" value="1"/>
</dbReference>
<dbReference type="AlphaFoldDB" id="A0A3P7I8Q7"/>
<sequence length="159" mass="18312">MEEILQHPTIQQWINKSDVVPLVIAGDFNSPSHIDWINETKDDHGGWTVEWPATKIAEDMGLIDSFRTLHPNVTEMPGHTWSTVNKFMSDWEFQIPEPQDRIDFILFKGSIFPMESFLYSGADTMKPMPNHVQNDYPSDHYALITDFEFTYAETCAPCS</sequence>
<gene>
    <name evidence="1" type="ORF">SVUK_LOCUS844</name>
</gene>
<dbReference type="Gene3D" id="3.60.10.10">
    <property type="entry name" value="Endonuclease/exonuclease/phosphatase"/>
    <property type="match status" value="1"/>
</dbReference>
<dbReference type="InterPro" id="IPR036691">
    <property type="entry name" value="Endo/exonu/phosph_ase_sf"/>
</dbReference>
<evidence type="ECO:0000313" key="1">
    <source>
        <dbReference type="EMBL" id="VDM65846.1"/>
    </source>
</evidence>
<dbReference type="OrthoDB" id="276515at2759"/>
<keyword evidence="2" id="KW-1185">Reference proteome</keyword>
<proteinExistence type="predicted"/>
<accession>A0A3P7I8Q7</accession>
<reference evidence="1 2" key="1">
    <citation type="submission" date="2018-11" db="EMBL/GenBank/DDBJ databases">
        <authorList>
            <consortium name="Pathogen Informatics"/>
        </authorList>
    </citation>
    <scope>NUCLEOTIDE SEQUENCE [LARGE SCALE GENOMIC DNA]</scope>
</reference>
<dbReference type="Proteomes" id="UP000270094">
    <property type="component" value="Unassembled WGS sequence"/>
</dbReference>
<evidence type="ECO:0000313" key="2">
    <source>
        <dbReference type="Proteomes" id="UP000270094"/>
    </source>
</evidence>
<dbReference type="PANTHER" id="PTHR41349:SF1">
    <property type="entry name" value="PROTEIN CBG08683"/>
    <property type="match status" value="1"/>
</dbReference>
<dbReference type="EMBL" id="UYYB01001531">
    <property type="protein sequence ID" value="VDM65846.1"/>
    <property type="molecule type" value="Genomic_DNA"/>
</dbReference>
<dbReference type="PANTHER" id="PTHR41349">
    <property type="match status" value="1"/>
</dbReference>
<protein>
    <recommendedName>
        <fullName evidence="3">Endonuclease/exonuclease/phosphatase domain-containing protein</fullName>
    </recommendedName>
</protein>
<evidence type="ECO:0008006" key="3">
    <source>
        <dbReference type="Google" id="ProtNLM"/>
    </source>
</evidence>
<organism evidence="1 2">
    <name type="scientific">Strongylus vulgaris</name>
    <name type="common">Blood worm</name>
    <dbReference type="NCBI Taxonomy" id="40348"/>
    <lineage>
        <taxon>Eukaryota</taxon>
        <taxon>Metazoa</taxon>
        <taxon>Ecdysozoa</taxon>
        <taxon>Nematoda</taxon>
        <taxon>Chromadorea</taxon>
        <taxon>Rhabditida</taxon>
        <taxon>Rhabditina</taxon>
        <taxon>Rhabditomorpha</taxon>
        <taxon>Strongyloidea</taxon>
        <taxon>Strongylidae</taxon>
        <taxon>Strongylus</taxon>
    </lineage>
</organism>
<name>A0A3P7I8Q7_STRVU</name>